<evidence type="ECO:0000313" key="1">
    <source>
        <dbReference type="EMBL" id="RKF69366.1"/>
    </source>
</evidence>
<dbReference type="Proteomes" id="UP000284853">
    <property type="component" value="Unassembled WGS sequence"/>
</dbReference>
<evidence type="ECO:0000313" key="2">
    <source>
        <dbReference type="Proteomes" id="UP000284853"/>
    </source>
</evidence>
<accession>A0ABX9PYR7</accession>
<sequence length="62" mass="7087">MIAMTALMSRIRGRIKAGLWKGFYSSIKPLNQNKKPQKFTVVILPHGLRIFAIQGEWVFIKG</sequence>
<name>A0ABX9PYR7_9GAMM</name>
<organism evidence="1 2">
    <name type="scientific">Rahnella variigena</name>
    <dbReference type="NCBI Taxonomy" id="574964"/>
    <lineage>
        <taxon>Bacteria</taxon>
        <taxon>Pseudomonadati</taxon>
        <taxon>Pseudomonadota</taxon>
        <taxon>Gammaproteobacteria</taxon>
        <taxon>Enterobacterales</taxon>
        <taxon>Yersiniaceae</taxon>
        <taxon>Rahnella</taxon>
    </lineage>
</organism>
<dbReference type="EMBL" id="NSDJ01000001">
    <property type="protein sequence ID" value="RKF69366.1"/>
    <property type="molecule type" value="Genomic_DNA"/>
</dbReference>
<keyword evidence="2" id="KW-1185">Reference proteome</keyword>
<comment type="caution">
    <text evidence="1">The sequence shown here is derived from an EMBL/GenBank/DDBJ whole genome shotgun (WGS) entry which is preliminary data.</text>
</comment>
<reference evidence="1 2" key="1">
    <citation type="submission" date="2017-08" db="EMBL/GenBank/DDBJ databases">
        <title>Comparative genomics of bacteria isolated from necrotic lesions of AOD affected trees.</title>
        <authorList>
            <person name="Doonan J."/>
            <person name="Denman S."/>
            <person name="Mcdonald J.E."/>
        </authorList>
    </citation>
    <scope>NUCLEOTIDE SEQUENCE [LARGE SCALE GENOMIC DNA]</scope>
    <source>
        <strain evidence="1 2">CIP 105588</strain>
    </source>
</reference>
<gene>
    <name evidence="1" type="ORF">CKQ54_13775</name>
</gene>
<protein>
    <submittedName>
        <fullName evidence="1">Uncharacterized protein</fullName>
    </submittedName>
</protein>
<proteinExistence type="predicted"/>